<feature type="compositionally biased region" description="Polar residues" evidence="1">
    <location>
        <begin position="262"/>
        <end position="273"/>
    </location>
</feature>
<accession>A0A6A5ZVZ8</accession>
<feature type="region of interest" description="Disordered" evidence="1">
    <location>
        <begin position="262"/>
        <end position="281"/>
    </location>
</feature>
<organism evidence="3 4">
    <name type="scientific">Dothidotthia symphoricarpi CBS 119687</name>
    <dbReference type="NCBI Taxonomy" id="1392245"/>
    <lineage>
        <taxon>Eukaryota</taxon>
        <taxon>Fungi</taxon>
        <taxon>Dikarya</taxon>
        <taxon>Ascomycota</taxon>
        <taxon>Pezizomycotina</taxon>
        <taxon>Dothideomycetes</taxon>
        <taxon>Pleosporomycetidae</taxon>
        <taxon>Pleosporales</taxon>
        <taxon>Dothidotthiaceae</taxon>
        <taxon>Dothidotthia</taxon>
    </lineage>
</organism>
<dbReference type="GeneID" id="54407486"/>
<sequence>MAPQRGNHHREDNDHDPPYITDEAEELYGPSTMTISTSMGRPTGTHFNPPAGVISQNYYSQTRKPEPWPTTSEYTSISDYPPWTSEPTSRPWTTRAKPTSYFEWDSQPFSSTQVSIASNNASPSCTTAPDGGFGGQRPGLNEAREHSNRGAVYAAAVVVPIVILAAIGGITFLCLRRRRRQSQGIVVAQTKVEEMKMQSRHEAHLYMAPQCPLPQYSASPIGISSTAPICPQPVILSGLNGAYFTGIDTSDMVSVTSGNNVRTDPFADNNSLTDAPPPYRPRSLATLSIALSSRQSSFRSTAPPPASSQTHLIEHSPFEDPEDEDDVVSELEGPSHGRSMDAMSAVSDLSYQEDPVVGRSSLQ</sequence>
<name>A0A6A5ZVZ8_9PLEO</name>
<evidence type="ECO:0000313" key="4">
    <source>
        <dbReference type="Proteomes" id="UP000799771"/>
    </source>
</evidence>
<protein>
    <submittedName>
        <fullName evidence="3">Uncharacterized protein</fullName>
    </submittedName>
</protein>
<keyword evidence="4" id="KW-1185">Reference proteome</keyword>
<keyword evidence="2" id="KW-1133">Transmembrane helix</keyword>
<keyword evidence="2" id="KW-0472">Membrane</keyword>
<dbReference type="EMBL" id="ML977527">
    <property type="protein sequence ID" value="KAF2123466.1"/>
    <property type="molecule type" value="Genomic_DNA"/>
</dbReference>
<dbReference type="Proteomes" id="UP000799771">
    <property type="component" value="Unassembled WGS sequence"/>
</dbReference>
<dbReference type="AlphaFoldDB" id="A0A6A5ZVZ8"/>
<evidence type="ECO:0000256" key="2">
    <source>
        <dbReference type="SAM" id="Phobius"/>
    </source>
</evidence>
<feature type="region of interest" description="Disordered" evidence="1">
    <location>
        <begin position="295"/>
        <end position="363"/>
    </location>
</feature>
<feature type="compositionally biased region" description="Acidic residues" evidence="1">
    <location>
        <begin position="319"/>
        <end position="329"/>
    </location>
</feature>
<dbReference type="RefSeq" id="XP_033517860.1">
    <property type="nucleotide sequence ID" value="XM_033667054.1"/>
</dbReference>
<evidence type="ECO:0000256" key="1">
    <source>
        <dbReference type="SAM" id="MobiDB-lite"/>
    </source>
</evidence>
<proteinExistence type="predicted"/>
<gene>
    <name evidence="3" type="ORF">P153DRAFT_362027</name>
</gene>
<feature type="region of interest" description="Disordered" evidence="1">
    <location>
        <begin position="1"/>
        <end position="22"/>
    </location>
</feature>
<keyword evidence="2" id="KW-0812">Transmembrane</keyword>
<evidence type="ECO:0000313" key="3">
    <source>
        <dbReference type="EMBL" id="KAF2123466.1"/>
    </source>
</evidence>
<reference evidence="3" key="1">
    <citation type="journal article" date="2020" name="Stud. Mycol.">
        <title>101 Dothideomycetes genomes: a test case for predicting lifestyles and emergence of pathogens.</title>
        <authorList>
            <person name="Haridas S."/>
            <person name="Albert R."/>
            <person name="Binder M."/>
            <person name="Bloem J."/>
            <person name="Labutti K."/>
            <person name="Salamov A."/>
            <person name="Andreopoulos B."/>
            <person name="Baker S."/>
            <person name="Barry K."/>
            <person name="Bills G."/>
            <person name="Bluhm B."/>
            <person name="Cannon C."/>
            <person name="Castanera R."/>
            <person name="Culley D."/>
            <person name="Daum C."/>
            <person name="Ezra D."/>
            <person name="Gonzalez J."/>
            <person name="Henrissat B."/>
            <person name="Kuo A."/>
            <person name="Liang C."/>
            <person name="Lipzen A."/>
            <person name="Lutzoni F."/>
            <person name="Magnuson J."/>
            <person name="Mondo S."/>
            <person name="Nolan M."/>
            <person name="Ohm R."/>
            <person name="Pangilinan J."/>
            <person name="Park H.-J."/>
            <person name="Ramirez L."/>
            <person name="Alfaro M."/>
            <person name="Sun H."/>
            <person name="Tritt A."/>
            <person name="Yoshinaga Y."/>
            <person name="Zwiers L.-H."/>
            <person name="Turgeon B."/>
            <person name="Goodwin S."/>
            <person name="Spatafora J."/>
            <person name="Crous P."/>
            <person name="Grigoriev I."/>
        </authorList>
    </citation>
    <scope>NUCLEOTIDE SEQUENCE</scope>
    <source>
        <strain evidence="3">CBS 119687</strain>
    </source>
</reference>
<dbReference type="OrthoDB" id="3935400at2759"/>
<feature type="transmembrane region" description="Helical" evidence="2">
    <location>
        <begin position="151"/>
        <end position="175"/>
    </location>
</feature>